<sequence>MDQRNNNAVELQANTNNKSVPVQTLRMQVLFLRAYVQMQFEKWSQMIREREHEIVHIGALNRIMSTIRGTLTGLLTITTEASDETHLERIRRAIESHERLLSITLIYFANIDPELSVEIEHDVDIFTNGVRRYVYPVVPANLNRSCMVASRMLAYQAHLPERVTNNIDLSIPSTNNEITPPIIIALVVLRDSWLCLDKSAQLGATFDELVRQANRAYYAAL</sequence>
<dbReference type="Proteomes" id="UP000218231">
    <property type="component" value="Unassembled WGS sequence"/>
</dbReference>
<dbReference type="AlphaFoldDB" id="A0A2A2LNS1"/>
<dbReference type="EMBL" id="LIAE01006540">
    <property type="protein sequence ID" value="PAV87866.1"/>
    <property type="molecule type" value="Genomic_DNA"/>
</dbReference>
<protein>
    <submittedName>
        <fullName evidence="1">Uncharacterized protein</fullName>
    </submittedName>
</protein>
<accession>A0A2A2LNS1</accession>
<reference evidence="1 2" key="1">
    <citation type="journal article" date="2017" name="Curr. Biol.">
        <title>Genome architecture and evolution of a unichromosomal asexual nematode.</title>
        <authorList>
            <person name="Fradin H."/>
            <person name="Zegar C."/>
            <person name="Gutwein M."/>
            <person name="Lucas J."/>
            <person name="Kovtun M."/>
            <person name="Corcoran D."/>
            <person name="Baugh L.R."/>
            <person name="Kiontke K."/>
            <person name="Gunsalus K."/>
            <person name="Fitch D.H."/>
            <person name="Piano F."/>
        </authorList>
    </citation>
    <scope>NUCLEOTIDE SEQUENCE [LARGE SCALE GENOMIC DNA]</scope>
    <source>
        <strain evidence="1">PF1309</strain>
    </source>
</reference>
<evidence type="ECO:0000313" key="2">
    <source>
        <dbReference type="Proteomes" id="UP000218231"/>
    </source>
</evidence>
<organism evidence="1 2">
    <name type="scientific">Diploscapter pachys</name>
    <dbReference type="NCBI Taxonomy" id="2018661"/>
    <lineage>
        <taxon>Eukaryota</taxon>
        <taxon>Metazoa</taxon>
        <taxon>Ecdysozoa</taxon>
        <taxon>Nematoda</taxon>
        <taxon>Chromadorea</taxon>
        <taxon>Rhabditida</taxon>
        <taxon>Rhabditina</taxon>
        <taxon>Rhabditomorpha</taxon>
        <taxon>Rhabditoidea</taxon>
        <taxon>Rhabditidae</taxon>
        <taxon>Diploscapter</taxon>
    </lineage>
</organism>
<gene>
    <name evidence="1" type="ORF">WR25_08651</name>
</gene>
<keyword evidence="2" id="KW-1185">Reference proteome</keyword>
<comment type="caution">
    <text evidence="1">The sequence shown here is derived from an EMBL/GenBank/DDBJ whole genome shotgun (WGS) entry which is preliminary data.</text>
</comment>
<proteinExistence type="predicted"/>
<evidence type="ECO:0000313" key="1">
    <source>
        <dbReference type="EMBL" id="PAV87866.1"/>
    </source>
</evidence>
<name>A0A2A2LNS1_9BILA</name>